<dbReference type="Proteomes" id="UP000316759">
    <property type="component" value="Unassembled WGS sequence"/>
</dbReference>
<organism evidence="2 3">
    <name type="scientific">Fasciola gigantica</name>
    <name type="common">Giant liver fluke</name>
    <dbReference type="NCBI Taxonomy" id="46835"/>
    <lineage>
        <taxon>Eukaryota</taxon>
        <taxon>Metazoa</taxon>
        <taxon>Spiralia</taxon>
        <taxon>Lophotrochozoa</taxon>
        <taxon>Platyhelminthes</taxon>
        <taxon>Trematoda</taxon>
        <taxon>Digenea</taxon>
        <taxon>Plagiorchiida</taxon>
        <taxon>Echinostomata</taxon>
        <taxon>Echinostomatoidea</taxon>
        <taxon>Fasciolidae</taxon>
        <taxon>Fasciola</taxon>
    </lineage>
</organism>
<comment type="caution">
    <text evidence="2">The sequence shown here is derived from an EMBL/GenBank/DDBJ whole genome shotgun (WGS) entry which is preliminary data.</text>
</comment>
<evidence type="ECO:0000313" key="2">
    <source>
        <dbReference type="EMBL" id="TPP65122.1"/>
    </source>
</evidence>
<feature type="region of interest" description="Disordered" evidence="1">
    <location>
        <begin position="141"/>
        <end position="218"/>
    </location>
</feature>
<keyword evidence="3" id="KW-1185">Reference proteome</keyword>
<feature type="compositionally biased region" description="Polar residues" evidence="1">
    <location>
        <begin position="171"/>
        <end position="196"/>
    </location>
</feature>
<sequence length="461" mass="47709">MAGIGQRFTSADHPAPWNTQSQYTMGRTMMHDVSKPITNYTGNFTKRALFGGTQSSVVGAPTFSDMATLCASGYSSRPGSSQQNGEVLGSLSGGFPVRSAFPSAQDHSAQDTASPFFNNVGFNGVQSSPLRNFSEPSLFPSLSSASRTGGTDLSGGRIGSSNTAAKTATTNDGLSVSSSRNPVVSGNLFATSLSGDSTTNNSANLSVSSSSASRGMKLDPSEFPPILTSVGRSGNAPGSFPSLSTQPPLRNYVSVMSKGPPATDVATSNSLTSQFGSSQPTPPEFSKQDFPALPGSNHQQQQHSSVSTSLATGQCNTNTLSAVNSTNPGLPRPMPLNASAAIGTRSTNSAIVPGSTGQFHPSSGTGPTTTGTTSGIQLLANHFVANISKNMICDQFGMIGLLKLIHIGAYDAALNMLAPGSDLSSLHNNWQTAGRAAQYVRFPMPRFLYRPTTRHGLCGSS</sequence>
<evidence type="ECO:0000313" key="3">
    <source>
        <dbReference type="Proteomes" id="UP000316759"/>
    </source>
</evidence>
<dbReference type="InterPro" id="IPR038635">
    <property type="entry name" value="CCR4-NOT_su2/3/5_C_sf"/>
</dbReference>
<name>A0A504YSI5_FASGI</name>
<feature type="region of interest" description="Disordered" evidence="1">
    <location>
        <begin position="1"/>
        <end position="20"/>
    </location>
</feature>
<dbReference type="Gene3D" id="2.30.30.1020">
    <property type="entry name" value="CCR4-NOT complex subunit 2/3/5, C-terminal domain"/>
    <property type="match status" value="1"/>
</dbReference>
<dbReference type="OrthoDB" id="25391at2759"/>
<feature type="compositionally biased region" description="Polar residues" evidence="1">
    <location>
        <begin position="265"/>
        <end position="279"/>
    </location>
</feature>
<dbReference type="STRING" id="46835.A0A504YSI5"/>
<gene>
    <name evidence="2" type="ORF">FGIG_09943</name>
</gene>
<proteinExistence type="predicted"/>
<evidence type="ECO:0000256" key="1">
    <source>
        <dbReference type="SAM" id="MobiDB-lite"/>
    </source>
</evidence>
<feature type="region of interest" description="Disordered" evidence="1">
    <location>
        <begin position="254"/>
        <end position="312"/>
    </location>
</feature>
<accession>A0A504YSI5</accession>
<protein>
    <submittedName>
        <fullName evidence="2">Ccr4 not</fullName>
    </submittedName>
</protein>
<dbReference type="EMBL" id="SUNJ01003598">
    <property type="protein sequence ID" value="TPP65122.1"/>
    <property type="molecule type" value="Genomic_DNA"/>
</dbReference>
<feature type="compositionally biased region" description="Low complexity" evidence="1">
    <location>
        <begin position="296"/>
        <end position="309"/>
    </location>
</feature>
<reference evidence="2 3" key="1">
    <citation type="submission" date="2019-04" db="EMBL/GenBank/DDBJ databases">
        <title>Annotation for the trematode Fasciola gigantica.</title>
        <authorList>
            <person name="Choi Y.-J."/>
        </authorList>
    </citation>
    <scope>NUCLEOTIDE SEQUENCE [LARGE SCALE GENOMIC DNA]</scope>
    <source>
        <strain evidence="2">Uganda_cow_1</strain>
    </source>
</reference>
<dbReference type="AlphaFoldDB" id="A0A504YSI5"/>
<feature type="compositionally biased region" description="Low complexity" evidence="1">
    <location>
        <begin position="197"/>
        <end position="213"/>
    </location>
</feature>